<keyword evidence="2" id="KW-1185">Reference proteome</keyword>
<reference evidence="1" key="1">
    <citation type="journal article" date="2023" name="Genome Biol. Evol.">
        <title>Long-read-based Genome Assembly of Drosophila gunungcola Reveals Fewer Chemosensory Genes in Flower-breeding Species.</title>
        <authorList>
            <person name="Negi A."/>
            <person name="Liao B.Y."/>
            <person name="Yeh S.D."/>
        </authorList>
    </citation>
    <scope>NUCLEOTIDE SEQUENCE</scope>
    <source>
        <strain evidence="1">Sukarami</strain>
    </source>
</reference>
<gene>
    <name evidence="1" type="ORF">M5D96_000769</name>
</gene>
<dbReference type="Proteomes" id="UP001059596">
    <property type="component" value="Chromosome 3R"/>
</dbReference>
<protein>
    <submittedName>
        <fullName evidence="1">Uncharacterized protein</fullName>
    </submittedName>
</protein>
<accession>A0A9P9YWW6</accession>
<dbReference type="EMBL" id="JAMKOV010000001">
    <property type="protein sequence ID" value="KAI8044598.1"/>
    <property type="molecule type" value="Genomic_DNA"/>
</dbReference>
<evidence type="ECO:0000313" key="1">
    <source>
        <dbReference type="EMBL" id="KAI8044598.1"/>
    </source>
</evidence>
<organism evidence="1 2">
    <name type="scientific">Drosophila gunungcola</name>
    <name type="common">fruit fly</name>
    <dbReference type="NCBI Taxonomy" id="103775"/>
    <lineage>
        <taxon>Eukaryota</taxon>
        <taxon>Metazoa</taxon>
        <taxon>Ecdysozoa</taxon>
        <taxon>Arthropoda</taxon>
        <taxon>Hexapoda</taxon>
        <taxon>Insecta</taxon>
        <taxon>Pterygota</taxon>
        <taxon>Neoptera</taxon>
        <taxon>Endopterygota</taxon>
        <taxon>Diptera</taxon>
        <taxon>Brachycera</taxon>
        <taxon>Muscomorpha</taxon>
        <taxon>Ephydroidea</taxon>
        <taxon>Drosophilidae</taxon>
        <taxon>Drosophila</taxon>
        <taxon>Sophophora</taxon>
    </lineage>
</organism>
<name>A0A9P9YWW6_9MUSC</name>
<sequence>MNVFTKSYFAIIYGCTNCHLKMDPFCVSCFPGHPHPRFQHVFRFLPVFNLITASDVQQATKQLRATFIIK</sequence>
<dbReference type="AlphaFoldDB" id="A0A9P9YWW6"/>
<proteinExistence type="predicted"/>
<evidence type="ECO:0000313" key="2">
    <source>
        <dbReference type="Proteomes" id="UP001059596"/>
    </source>
</evidence>
<comment type="caution">
    <text evidence="1">The sequence shown here is derived from an EMBL/GenBank/DDBJ whole genome shotgun (WGS) entry which is preliminary data.</text>
</comment>